<evidence type="ECO:0000313" key="2">
    <source>
        <dbReference type="EMBL" id="RVX09543.1"/>
    </source>
</evidence>
<feature type="compositionally biased region" description="Polar residues" evidence="1">
    <location>
        <begin position="81"/>
        <end position="92"/>
    </location>
</feature>
<comment type="caution">
    <text evidence="2">The sequence shown here is derived from an EMBL/GenBank/DDBJ whole genome shotgun (WGS) entry which is preliminary data.</text>
</comment>
<dbReference type="InterPro" id="IPR011009">
    <property type="entry name" value="Kinase-like_dom_sf"/>
</dbReference>
<dbReference type="EMBL" id="QGNW01000037">
    <property type="protein sequence ID" value="RVX09543.1"/>
    <property type="molecule type" value="Genomic_DNA"/>
</dbReference>
<reference evidence="2 3" key="1">
    <citation type="journal article" date="2018" name="PLoS Genet.">
        <title>Population sequencing reveals clonal diversity and ancestral inbreeding in the grapevine cultivar Chardonnay.</title>
        <authorList>
            <person name="Roach M.J."/>
            <person name="Johnson D.L."/>
            <person name="Bohlmann J."/>
            <person name="van Vuuren H.J."/>
            <person name="Jones S.J."/>
            <person name="Pretorius I.S."/>
            <person name="Schmidt S.A."/>
            <person name="Borneman A.R."/>
        </authorList>
    </citation>
    <scope>NUCLEOTIDE SEQUENCE [LARGE SCALE GENOMIC DNA]</scope>
    <source>
        <strain evidence="3">cv. Chardonnay</strain>
        <tissue evidence="2">Leaf</tissue>
    </source>
</reference>
<dbReference type="AlphaFoldDB" id="A0A438JKQ7"/>
<evidence type="ECO:0000256" key="1">
    <source>
        <dbReference type="SAM" id="MobiDB-lite"/>
    </source>
</evidence>
<proteinExistence type="predicted"/>
<feature type="region of interest" description="Disordered" evidence="1">
    <location>
        <begin position="79"/>
        <end position="98"/>
    </location>
</feature>
<organism evidence="2 3">
    <name type="scientific">Vitis vinifera</name>
    <name type="common">Grape</name>
    <dbReference type="NCBI Taxonomy" id="29760"/>
    <lineage>
        <taxon>Eukaryota</taxon>
        <taxon>Viridiplantae</taxon>
        <taxon>Streptophyta</taxon>
        <taxon>Embryophyta</taxon>
        <taxon>Tracheophyta</taxon>
        <taxon>Spermatophyta</taxon>
        <taxon>Magnoliopsida</taxon>
        <taxon>eudicotyledons</taxon>
        <taxon>Gunneridae</taxon>
        <taxon>Pentapetalae</taxon>
        <taxon>rosids</taxon>
        <taxon>Vitales</taxon>
        <taxon>Vitaceae</taxon>
        <taxon>Viteae</taxon>
        <taxon>Vitis</taxon>
    </lineage>
</organism>
<evidence type="ECO:0000313" key="3">
    <source>
        <dbReference type="Proteomes" id="UP000288805"/>
    </source>
</evidence>
<accession>A0A438JKQ7</accession>
<dbReference type="SUPFAM" id="SSF56112">
    <property type="entry name" value="Protein kinase-like (PK-like)"/>
    <property type="match status" value="1"/>
</dbReference>
<protein>
    <submittedName>
        <fullName evidence="2">Uncharacterized protein</fullName>
    </submittedName>
</protein>
<sequence>MVAELSQKILNASFSTSIQRHCEYQCSCRSLGYIPPEYAYTMQVTAPGNVYNYGAVLLGSLLPDYRLMRLWRRNRFGEVGSQCSSKSGNTRADTGCKA</sequence>
<gene>
    <name evidence="2" type="ORF">CK203_012358</name>
</gene>
<name>A0A438JKQ7_VITVI</name>
<dbReference type="Proteomes" id="UP000288805">
    <property type="component" value="Unassembled WGS sequence"/>
</dbReference>